<sequence>MDENNWLRSMSNELYLWYDEIEDQDPASFDDSLSYFEQLKTFALTSSGSAKDRFHFTAPTEKWLSEMEVGYGLQWGLLSAPDELPRRAVVAYLDNERNDDDNNLPDTVTRGAKIVSVDGVEFDYGDDVDTLNNALWPTTAGESHTFEILPLGATDPVEVTLVAKVVESDPVQHVKVETTNSGRKVGYMLFNDHLARAESQLISEVKLLVSENIDDLVLDLRYNSGGYLGLASELAYMIAGDASEGQAFEHIRFNDKYPEIHPFKGEPITPTPFYTTALGIGDESLKGNPLPTLNLPRLFVLTGENTCSASEAIMNGLRGIDVEVIQIGGITCGKPYGFYPLDNCGTTYFTIQFAGSNAKGFGDYTDGFFPGGHFGTGADLPGCEVGDDFDHLLGDVNEARFAAALNYIESGDCGEITTSAFSESGVNDHRLEPSVRVPKDLFRSSRIMVE</sequence>
<keyword evidence="4" id="KW-1185">Reference proteome</keyword>
<feature type="domain" description="Tail specific protease" evidence="1">
    <location>
        <begin position="184"/>
        <end position="334"/>
    </location>
</feature>
<dbReference type="InterPro" id="IPR029045">
    <property type="entry name" value="ClpP/crotonase-like_dom_sf"/>
</dbReference>
<dbReference type="InterPro" id="IPR036034">
    <property type="entry name" value="PDZ_sf"/>
</dbReference>
<name>A0ABV4NY64_9GAMM</name>
<proteinExistence type="predicted"/>
<dbReference type="Pfam" id="PF18294">
    <property type="entry name" value="Pept_S41_N"/>
    <property type="match status" value="1"/>
</dbReference>
<evidence type="ECO:0000259" key="1">
    <source>
        <dbReference type="Pfam" id="PF03572"/>
    </source>
</evidence>
<accession>A0ABV4NY64</accession>
<dbReference type="Pfam" id="PF03572">
    <property type="entry name" value="Peptidase_S41"/>
    <property type="match status" value="1"/>
</dbReference>
<evidence type="ECO:0000259" key="2">
    <source>
        <dbReference type="Pfam" id="PF18294"/>
    </source>
</evidence>
<dbReference type="PANTHER" id="PTHR32060">
    <property type="entry name" value="TAIL-SPECIFIC PROTEASE"/>
    <property type="match status" value="1"/>
</dbReference>
<organism evidence="3 4">
    <name type="scientific">Microbulbifer epialgicus</name>
    <dbReference type="NCBI Taxonomy" id="393907"/>
    <lineage>
        <taxon>Bacteria</taxon>
        <taxon>Pseudomonadati</taxon>
        <taxon>Pseudomonadota</taxon>
        <taxon>Gammaproteobacteria</taxon>
        <taxon>Cellvibrionales</taxon>
        <taxon>Microbulbiferaceae</taxon>
        <taxon>Microbulbifer</taxon>
    </lineage>
</organism>
<dbReference type="PANTHER" id="PTHR32060:SF30">
    <property type="entry name" value="CARBOXY-TERMINAL PROCESSING PROTEASE CTPA"/>
    <property type="match status" value="1"/>
</dbReference>
<dbReference type="RefSeq" id="WP_371838525.1">
    <property type="nucleotide sequence ID" value="NZ_JBGMEK010000014.1"/>
</dbReference>
<dbReference type="Proteomes" id="UP001569428">
    <property type="component" value="Unassembled WGS sequence"/>
</dbReference>
<dbReference type="Gene3D" id="2.30.42.10">
    <property type="match status" value="1"/>
</dbReference>
<evidence type="ECO:0000313" key="3">
    <source>
        <dbReference type="EMBL" id="MFA0810952.1"/>
    </source>
</evidence>
<dbReference type="Gene3D" id="3.90.226.10">
    <property type="entry name" value="2-enoyl-CoA Hydratase, Chain A, domain 1"/>
    <property type="match status" value="1"/>
</dbReference>
<dbReference type="InterPro" id="IPR005151">
    <property type="entry name" value="Tail-specific_protease"/>
</dbReference>
<dbReference type="InterPro" id="IPR041613">
    <property type="entry name" value="Pept_S41_N"/>
</dbReference>
<dbReference type="EMBL" id="JBGMEK010000014">
    <property type="protein sequence ID" value="MFA0810952.1"/>
    <property type="molecule type" value="Genomic_DNA"/>
</dbReference>
<comment type="caution">
    <text evidence="3">The sequence shown here is derived from an EMBL/GenBank/DDBJ whole genome shotgun (WGS) entry which is preliminary data.</text>
</comment>
<evidence type="ECO:0000313" key="4">
    <source>
        <dbReference type="Proteomes" id="UP001569428"/>
    </source>
</evidence>
<protein>
    <submittedName>
        <fullName evidence="3">S41 family peptidase</fullName>
    </submittedName>
</protein>
<dbReference type="Gene3D" id="3.30.750.170">
    <property type="match status" value="1"/>
</dbReference>
<feature type="domain" description="Peptidase S41 N-terminal" evidence="2">
    <location>
        <begin position="3"/>
        <end position="40"/>
    </location>
</feature>
<dbReference type="SUPFAM" id="SSF52096">
    <property type="entry name" value="ClpP/crotonase"/>
    <property type="match status" value="1"/>
</dbReference>
<reference evidence="3 4" key="1">
    <citation type="submission" date="2024-08" db="EMBL/GenBank/DDBJ databases">
        <authorList>
            <person name="Ishaq N."/>
        </authorList>
    </citation>
    <scope>NUCLEOTIDE SEQUENCE [LARGE SCALE GENOMIC DNA]</scope>
    <source>
        <strain evidence="3 4">DSM 18651</strain>
    </source>
</reference>
<gene>
    <name evidence="3" type="ORF">ACCI49_08455</name>
</gene>